<reference evidence="1" key="1">
    <citation type="submission" date="2021-01" db="EMBL/GenBank/DDBJ databases">
        <title>Whole genome shotgun sequence of Actinoplanes nipponensis NBRC 14063.</title>
        <authorList>
            <person name="Komaki H."/>
            <person name="Tamura T."/>
        </authorList>
    </citation>
    <scope>NUCLEOTIDE SEQUENCE</scope>
    <source>
        <strain evidence="1">NBRC 14063</strain>
    </source>
</reference>
<evidence type="ECO:0000313" key="2">
    <source>
        <dbReference type="Proteomes" id="UP000647172"/>
    </source>
</evidence>
<dbReference type="EMBL" id="BOMQ01000018">
    <property type="protein sequence ID" value="GIE47934.1"/>
    <property type="molecule type" value="Genomic_DNA"/>
</dbReference>
<evidence type="ECO:0000313" key="1">
    <source>
        <dbReference type="EMBL" id="GIE47934.1"/>
    </source>
</evidence>
<comment type="caution">
    <text evidence="1">The sequence shown here is derived from an EMBL/GenBank/DDBJ whole genome shotgun (WGS) entry which is preliminary data.</text>
</comment>
<organism evidence="1 2">
    <name type="scientific">Actinoplanes nipponensis</name>
    <dbReference type="NCBI Taxonomy" id="135950"/>
    <lineage>
        <taxon>Bacteria</taxon>
        <taxon>Bacillati</taxon>
        <taxon>Actinomycetota</taxon>
        <taxon>Actinomycetes</taxon>
        <taxon>Micromonosporales</taxon>
        <taxon>Micromonosporaceae</taxon>
        <taxon>Actinoplanes</taxon>
    </lineage>
</organism>
<sequence>MTVERLEAGTIYFFYRPRVVDEHVGSLDDVRRLQIVLHPWAGQSLRLLVLGNKRLPDSTAQERAWCFVDRVAPGPEDLDESLGERTYRTRTRGLRVQPAARPVGEGAYLIGRHGDHTHLAFELEAPRRPGAAQRELGIAAEAGYLVAVRNPAAPPSPEEGRRRPHGPLAVGVPAAHFGDRRFIPLDPPELLDHRGIDLVLLSAGPQAARELGLRPEPGAESVAHRTLIEDLRIGRRHRLLEPLSAGE</sequence>
<dbReference type="AlphaFoldDB" id="A0A919JJI8"/>
<name>A0A919JJI8_9ACTN</name>
<dbReference type="PANTHER" id="PTHR34776:SF1">
    <property type="entry name" value="F17F16.3 PROTEIN"/>
    <property type="match status" value="1"/>
</dbReference>
<protein>
    <submittedName>
        <fullName evidence="1">Uncharacterized protein</fullName>
    </submittedName>
</protein>
<dbReference type="Proteomes" id="UP000647172">
    <property type="component" value="Unassembled WGS sequence"/>
</dbReference>
<gene>
    <name evidence="1" type="ORF">Ani05nite_14680</name>
</gene>
<proteinExistence type="predicted"/>
<dbReference type="RefSeq" id="WP_203766256.1">
    <property type="nucleotide sequence ID" value="NZ_BAAAYJ010000034.1"/>
</dbReference>
<dbReference type="PANTHER" id="PTHR34776">
    <property type="entry name" value="F17F16.3 PROTEIN"/>
    <property type="match status" value="1"/>
</dbReference>
<accession>A0A919JJI8</accession>
<keyword evidence="2" id="KW-1185">Reference proteome</keyword>